<dbReference type="GO" id="GO:0016861">
    <property type="term" value="F:intramolecular oxidoreductase activity, interconverting aldoses and ketoses"/>
    <property type="evidence" value="ECO:0007669"/>
    <property type="project" value="InterPro"/>
</dbReference>
<dbReference type="SUPFAM" id="SSF53743">
    <property type="entry name" value="FucI/AraA N-terminal and middle domains"/>
    <property type="match status" value="1"/>
</dbReference>
<name>A0A7C2Z195_9CREN</name>
<protein>
    <recommendedName>
        <fullName evidence="4">Fucose isomerase</fullName>
    </recommendedName>
</protein>
<evidence type="ECO:0000256" key="2">
    <source>
        <dbReference type="ARBA" id="ARBA00023277"/>
    </source>
</evidence>
<accession>A0A7C2Z195</accession>
<dbReference type="InterPro" id="IPR009015">
    <property type="entry name" value="Fucose_isomerase_N/cen_sf"/>
</dbReference>
<dbReference type="GO" id="GO:0005996">
    <property type="term" value="P:monosaccharide metabolic process"/>
    <property type="evidence" value="ECO:0007669"/>
    <property type="project" value="InterPro"/>
</dbReference>
<dbReference type="PANTHER" id="PTHR36120:SF2">
    <property type="entry name" value="FUCOSE ISOMERASE"/>
    <property type="match status" value="1"/>
</dbReference>
<proteinExistence type="predicted"/>
<keyword evidence="1" id="KW-0413">Isomerase</keyword>
<dbReference type="EMBL" id="DSGT01000003">
    <property type="protein sequence ID" value="HEW52843.1"/>
    <property type="molecule type" value="Genomic_DNA"/>
</dbReference>
<evidence type="ECO:0000256" key="1">
    <source>
        <dbReference type="ARBA" id="ARBA00023235"/>
    </source>
</evidence>
<organism evidence="3">
    <name type="scientific">Ignisphaera aggregans</name>
    <dbReference type="NCBI Taxonomy" id="334771"/>
    <lineage>
        <taxon>Archaea</taxon>
        <taxon>Thermoproteota</taxon>
        <taxon>Thermoprotei</taxon>
        <taxon>Desulfurococcales</taxon>
        <taxon>Desulfurococcaceae</taxon>
        <taxon>Ignisphaera</taxon>
    </lineage>
</organism>
<sequence length="418" mass="45876">MQPVVAVPFASKVHGEEYYLSIFDVLKRYFMKYGIEVHSSVITDDSEANNIGKRYSEFLPIAIVLTGGTSRLIDDFIDSAGFERLILFSHAEHNSLASAISARNKAERKGVLNLAYHCSDINSPLCITTIDRMSRVARAVASVIKLRVGVVVERDTKGEVEETLESRFRAEIILKSFDELLEKVEKSNVKDVKEYIAGLLNIDSSTKYLEPIATLYLALKKFVQEERLDAITIDCFPFILKHGITPCIPLAILNSEGIVAGCEADLPSMLGLFLAKSISGKSGWIANIVDVSANRCALAHCTIALDITKNVHVVSHFETGKPLSLVGELAGSTVTLLSIDRDFTLAAIALGKVLSSGGLGLNACRTQAILEFDYPIETIVDMAPNNHHVIILGDLRRELSETLYLLGMDVVDYKELTV</sequence>
<dbReference type="PANTHER" id="PTHR36120">
    <property type="entry name" value="FUCOSE ISOMERASE"/>
    <property type="match status" value="1"/>
</dbReference>
<evidence type="ECO:0000313" key="3">
    <source>
        <dbReference type="EMBL" id="HEW52843.1"/>
    </source>
</evidence>
<keyword evidence="2" id="KW-0119">Carbohydrate metabolism</keyword>
<gene>
    <name evidence="3" type="ORF">ENO77_01535</name>
</gene>
<reference evidence="3" key="1">
    <citation type="journal article" date="2020" name="mSystems">
        <title>Genome- and Community-Level Interaction Insights into Carbon Utilization and Element Cycling Functions of Hydrothermarchaeota in Hydrothermal Sediment.</title>
        <authorList>
            <person name="Zhou Z."/>
            <person name="Liu Y."/>
            <person name="Xu W."/>
            <person name="Pan J."/>
            <person name="Luo Z.H."/>
            <person name="Li M."/>
        </authorList>
    </citation>
    <scope>NUCLEOTIDE SEQUENCE [LARGE SCALE GENOMIC DNA]</scope>
    <source>
        <strain evidence="3">SpSt-16</strain>
    </source>
</reference>
<comment type="caution">
    <text evidence="3">The sequence shown here is derived from an EMBL/GenBank/DDBJ whole genome shotgun (WGS) entry which is preliminary data.</text>
</comment>
<dbReference type="AlphaFoldDB" id="A0A7C2Z195"/>
<evidence type="ECO:0008006" key="4">
    <source>
        <dbReference type="Google" id="ProtNLM"/>
    </source>
</evidence>
<dbReference type="GO" id="GO:0005737">
    <property type="term" value="C:cytoplasm"/>
    <property type="evidence" value="ECO:0007669"/>
    <property type="project" value="InterPro"/>
</dbReference>